<evidence type="ECO:0000256" key="1">
    <source>
        <dbReference type="ARBA" id="ARBA00000083"/>
    </source>
</evidence>
<dbReference type="Pfam" id="PF01370">
    <property type="entry name" value="Epimerase"/>
    <property type="match status" value="1"/>
</dbReference>
<evidence type="ECO:0000256" key="7">
    <source>
        <dbReference type="ARBA" id="ARBA00023027"/>
    </source>
</evidence>
<evidence type="ECO:0000313" key="14">
    <source>
        <dbReference type="Proteomes" id="UP000198507"/>
    </source>
</evidence>
<accession>A0A1I0H6G7</accession>
<dbReference type="GO" id="GO:0033499">
    <property type="term" value="P:galactose catabolic process via UDP-galactose, Leloir pathway"/>
    <property type="evidence" value="ECO:0007669"/>
    <property type="project" value="TreeGrafter"/>
</dbReference>
<dbReference type="Gene3D" id="3.40.50.720">
    <property type="entry name" value="NAD(P)-binding Rossmann-like Domain"/>
    <property type="match status" value="1"/>
</dbReference>
<dbReference type="PANTHER" id="PTHR43725:SF53">
    <property type="entry name" value="UDP-ARABINOSE 4-EPIMERASE 1"/>
    <property type="match status" value="1"/>
</dbReference>
<evidence type="ECO:0000259" key="12">
    <source>
        <dbReference type="Pfam" id="PF01370"/>
    </source>
</evidence>
<feature type="domain" description="NAD-dependent epimerase/dehydratase" evidence="12">
    <location>
        <begin position="3"/>
        <end position="246"/>
    </location>
</feature>
<dbReference type="NCBIfam" id="TIGR01179">
    <property type="entry name" value="galE"/>
    <property type="match status" value="1"/>
</dbReference>
<dbReference type="AlphaFoldDB" id="A0A1I0H6G7"/>
<evidence type="ECO:0000256" key="5">
    <source>
        <dbReference type="ARBA" id="ARBA00013189"/>
    </source>
</evidence>
<dbReference type="EMBL" id="FOIE01000008">
    <property type="protein sequence ID" value="SET79220.1"/>
    <property type="molecule type" value="Genomic_DNA"/>
</dbReference>
<dbReference type="Proteomes" id="UP000198507">
    <property type="component" value="Unassembled WGS sequence"/>
</dbReference>
<dbReference type="PROSITE" id="PS00061">
    <property type="entry name" value="ADH_SHORT"/>
    <property type="match status" value="1"/>
</dbReference>
<reference evidence="14" key="1">
    <citation type="submission" date="2016-10" db="EMBL/GenBank/DDBJ databases">
        <authorList>
            <person name="Varghese N."/>
            <person name="Submissions S."/>
        </authorList>
    </citation>
    <scope>NUCLEOTIDE SEQUENCE [LARGE SCALE GENOMIC DNA]</scope>
    <source>
        <strain evidence="14">DSM 44209</strain>
    </source>
</reference>
<comment type="catalytic activity">
    <reaction evidence="1">
        <text>UDP-alpha-D-glucose = UDP-alpha-D-galactose</text>
        <dbReference type="Rhea" id="RHEA:22168"/>
        <dbReference type="ChEBI" id="CHEBI:58885"/>
        <dbReference type="ChEBI" id="CHEBI:66914"/>
        <dbReference type="EC" id="5.1.3.2"/>
    </reaction>
</comment>
<dbReference type="InterPro" id="IPR036291">
    <property type="entry name" value="NAD(P)-bd_dom_sf"/>
</dbReference>
<protein>
    <recommendedName>
        <fullName evidence="6">UDP-glucose 4-epimerase</fullName>
        <ecNumber evidence="5">5.1.3.2</ecNumber>
    </recommendedName>
    <alternativeName>
        <fullName evidence="11">Galactowaldenase</fullName>
    </alternativeName>
    <alternativeName>
        <fullName evidence="10">UDP-galactose 4-epimerase</fullName>
    </alternativeName>
</protein>
<keyword evidence="14" id="KW-1185">Reference proteome</keyword>
<dbReference type="InterPro" id="IPR005886">
    <property type="entry name" value="UDP_G4E"/>
</dbReference>
<dbReference type="RefSeq" id="WP_175486559.1">
    <property type="nucleotide sequence ID" value="NZ_FOIE01000008.1"/>
</dbReference>
<dbReference type="PANTHER" id="PTHR43725">
    <property type="entry name" value="UDP-GLUCOSE 4-EPIMERASE"/>
    <property type="match status" value="1"/>
</dbReference>
<dbReference type="InterPro" id="IPR020904">
    <property type="entry name" value="Sc_DH/Rdtase_CS"/>
</dbReference>
<dbReference type="CDD" id="cd05247">
    <property type="entry name" value="UDP_G4E_1_SDR_e"/>
    <property type="match status" value="1"/>
</dbReference>
<dbReference type="EC" id="5.1.3.2" evidence="5"/>
<dbReference type="InterPro" id="IPR001509">
    <property type="entry name" value="Epimerase_deHydtase"/>
</dbReference>
<dbReference type="SUPFAM" id="SSF51735">
    <property type="entry name" value="NAD(P)-binding Rossmann-fold domains"/>
    <property type="match status" value="1"/>
</dbReference>
<keyword evidence="9" id="KW-0119">Carbohydrate metabolism</keyword>
<organism evidence="13 14">
    <name type="scientific">Geodermatophilus poikilotrophus</name>
    <dbReference type="NCBI Taxonomy" id="1333667"/>
    <lineage>
        <taxon>Bacteria</taxon>
        <taxon>Bacillati</taxon>
        <taxon>Actinomycetota</taxon>
        <taxon>Actinomycetes</taxon>
        <taxon>Geodermatophilales</taxon>
        <taxon>Geodermatophilaceae</taxon>
        <taxon>Geodermatophilus</taxon>
    </lineage>
</organism>
<evidence type="ECO:0000313" key="13">
    <source>
        <dbReference type="EMBL" id="SET79220.1"/>
    </source>
</evidence>
<name>A0A1I0H6G7_9ACTN</name>
<dbReference type="UniPathway" id="UPA00214"/>
<dbReference type="Gene3D" id="3.90.25.10">
    <property type="entry name" value="UDP-galactose 4-epimerase, domain 1"/>
    <property type="match status" value="1"/>
</dbReference>
<evidence type="ECO:0000256" key="11">
    <source>
        <dbReference type="ARBA" id="ARBA00033067"/>
    </source>
</evidence>
<keyword evidence="8" id="KW-0413">Isomerase</keyword>
<sequence length="333" mass="35469">MRVLVAGGAGYIGSVVTAALLEGGHEVTVLDDLSTGHADAVPSGARFVQASLHDSAPVLADVRPEAVLHFAAKSLVGESQVEPGIYWDTNVCGTLALLEAMRAADCRRIVFSSTAATYGEPEQVPIREDAPTRPTNTYGATKLAVDAMLTSYAAAYDFAAVSLRYFNVAGAAYGLGERHTTETHLIPIALQVVAGQREHLTIYGEDYPTEDGTCIRDYIHVEDLSDAHLLALTAPSPGEHRIYNLGNGTGFSVQQVVDAVREVTGHPVPVEVGQRRAGDPAQLVASSDRIRSDLGWAPKHTDLTGIVRDAWELKDPSAPHHSHARGGPLQKGR</sequence>
<keyword evidence="7" id="KW-0520">NAD</keyword>
<evidence type="ECO:0000256" key="4">
    <source>
        <dbReference type="ARBA" id="ARBA00007637"/>
    </source>
</evidence>
<evidence type="ECO:0000256" key="6">
    <source>
        <dbReference type="ARBA" id="ARBA00018569"/>
    </source>
</evidence>
<comment type="cofactor">
    <cofactor evidence="2">
        <name>NAD(+)</name>
        <dbReference type="ChEBI" id="CHEBI:57540"/>
    </cofactor>
</comment>
<dbReference type="GO" id="GO:0003978">
    <property type="term" value="F:UDP-glucose 4-epimerase activity"/>
    <property type="evidence" value="ECO:0007669"/>
    <property type="project" value="UniProtKB-EC"/>
</dbReference>
<evidence type="ECO:0000256" key="8">
    <source>
        <dbReference type="ARBA" id="ARBA00023235"/>
    </source>
</evidence>
<evidence type="ECO:0000256" key="2">
    <source>
        <dbReference type="ARBA" id="ARBA00001911"/>
    </source>
</evidence>
<evidence type="ECO:0000256" key="10">
    <source>
        <dbReference type="ARBA" id="ARBA00031367"/>
    </source>
</evidence>
<evidence type="ECO:0000256" key="3">
    <source>
        <dbReference type="ARBA" id="ARBA00004947"/>
    </source>
</evidence>
<comment type="similarity">
    <text evidence="4">Belongs to the NAD(P)-dependent epimerase/dehydratase family.</text>
</comment>
<proteinExistence type="inferred from homology"/>
<gene>
    <name evidence="13" type="ORF">SAMN04488546_3640</name>
</gene>
<evidence type="ECO:0000256" key="9">
    <source>
        <dbReference type="ARBA" id="ARBA00023277"/>
    </source>
</evidence>
<comment type="pathway">
    <text evidence="3">Carbohydrate metabolism; galactose metabolism.</text>
</comment>